<evidence type="ECO:0000256" key="6">
    <source>
        <dbReference type="ARBA" id="ARBA00023136"/>
    </source>
</evidence>
<accession>A0A6A1WFL5</accession>
<reference evidence="7 8" key="1">
    <citation type="journal article" date="2019" name="Plant Biotechnol. J.">
        <title>The red bayberry genome and genetic basis of sex determination.</title>
        <authorList>
            <person name="Jia H.M."/>
            <person name="Jia H.J."/>
            <person name="Cai Q.L."/>
            <person name="Wang Y."/>
            <person name="Zhao H.B."/>
            <person name="Yang W.F."/>
            <person name="Wang G.Y."/>
            <person name="Li Y.H."/>
            <person name="Zhan D.L."/>
            <person name="Shen Y.T."/>
            <person name="Niu Q.F."/>
            <person name="Chang L."/>
            <person name="Qiu J."/>
            <person name="Zhao L."/>
            <person name="Xie H.B."/>
            <person name="Fu W.Y."/>
            <person name="Jin J."/>
            <person name="Li X.W."/>
            <person name="Jiao Y."/>
            <person name="Zhou C.C."/>
            <person name="Tu T."/>
            <person name="Chai C.Y."/>
            <person name="Gao J.L."/>
            <person name="Fan L.J."/>
            <person name="van de Weg E."/>
            <person name="Wang J.Y."/>
            <person name="Gao Z.S."/>
        </authorList>
    </citation>
    <scope>NUCLEOTIDE SEQUENCE [LARGE SCALE GENOMIC DNA]</scope>
    <source>
        <tissue evidence="7">Leaves</tissue>
    </source>
</reference>
<dbReference type="PANTHER" id="PTHR45933">
    <property type="entry name" value="PROTEIN C2-DOMAIN ABA-RELATED 4"/>
    <property type="match status" value="1"/>
</dbReference>
<sequence length="85" mass="9327">MGHAHLNLQPIVSAARLRQILGVFSGETTLRKLVPDEDNCIVGESCINCVNGEVVQSVWLRLHDVESGEIELKIKFVDPPVAMSC</sequence>
<dbReference type="InterPro" id="IPR044562">
    <property type="entry name" value="CAR1-11"/>
</dbReference>
<evidence type="ECO:0000313" key="7">
    <source>
        <dbReference type="EMBL" id="KAB1221660.1"/>
    </source>
</evidence>
<dbReference type="EMBL" id="RXIC02000020">
    <property type="protein sequence ID" value="KAB1221660.1"/>
    <property type="molecule type" value="Genomic_DNA"/>
</dbReference>
<comment type="subcellular location">
    <subcellularLocation>
        <location evidence="1">Membrane</location>
    </subcellularLocation>
</comment>
<dbReference type="GO" id="GO:0005096">
    <property type="term" value="F:GTPase activator activity"/>
    <property type="evidence" value="ECO:0007669"/>
    <property type="project" value="UniProtKB-KW"/>
</dbReference>
<evidence type="ECO:0000313" key="8">
    <source>
        <dbReference type="Proteomes" id="UP000516437"/>
    </source>
</evidence>
<keyword evidence="6" id="KW-0472">Membrane</keyword>
<protein>
    <submittedName>
        <fullName evidence="7">Putative ADP-ribosylation factor GTPase-activating protein AGD13</fullName>
    </submittedName>
</protein>
<dbReference type="GO" id="GO:0016020">
    <property type="term" value="C:membrane"/>
    <property type="evidence" value="ECO:0007669"/>
    <property type="project" value="UniProtKB-SubCell"/>
</dbReference>
<organism evidence="7 8">
    <name type="scientific">Morella rubra</name>
    <name type="common">Chinese bayberry</name>
    <dbReference type="NCBI Taxonomy" id="262757"/>
    <lineage>
        <taxon>Eukaryota</taxon>
        <taxon>Viridiplantae</taxon>
        <taxon>Streptophyta</taxon>
        <taxon>Embryophyta</taxon>
        <taxon>Tracheophyta</taxon>
        <taxon>Spermatophyta</taxon>
        <taxon>Magnoliopsida</taxon>
        <taxon>eudicotyledons</taxon>
        <taxon>Gunneridae</taxon>
        <taxon>Pentapetalae</taxon>
        <taxon>rosids</taxon>
        <taxon>fabids</taxon>
        <taxon>Fagales</taxon>
        <taxon>Myricaceae</taxon>
        <taxon>Morella</taxon>
    </lineage>
</organism>
<dbReference type="Proteomes" id="UP000516437">
    <property type="component" value="Chromosome 2"/>
</dbReference>
<dbReference type="GO" id="GO:0046872">
    <property type="term" value="F:metal ion binding"/>
    <property type="evidence" value="ECO:0007669"/>
    <property type="project" value="UniProtKB-KW"/>
</dbReference>
<keyword evidence="4" id="KW-0106">Calcium</keyword>
<evidence type="ECO:0000256" key="3">
    <source>
        <dbReference type="ARBA" id="ARBA00022723"/>
    </source>
</evidence>
<dbReference type="GO" id="GO:0008289">
    <property type="term" value="F:lipid binding"/>
    <property type="evidence" value="ECO:0007669"/>
    <property type="project" value="UniProtKB-KW"/>
</dbReference>
<evidence type="ECO:0000256" key="1">
    <source>
        <dbReference type="ARBA" id="ARBA00004370"/>
    </source>
</evidence>
<keyword evidence="2" id="KW-0343">GTPase activation</keyword>
<keyword evidence="5" id="KW-0446">Lipid-binding</keyword>
<dbReference type="PANTHER" id="PTHR45933:SF6">
    <property type="entry name" value="PROTEIN C2-DOMAIN ABA-RELATED 11"/>
    <property type="match status" value="1"/>
</dbReference>
<gene>
    <name evidence="7" type="ORF">CJ030_MR2G024031</name>
</gene>
<evidence type="ECO:0000256" key="4">
    <source>
        <dbReference type="ARBA" id="ARBA00022837"/>
    </source>
</evidence>
<evidence type="ECO:0000256" key="5">
    <source>
        <dbReference type="ARBA" id="ARBA00023121"/>
    </source>
</evidence>
<dbReference type="OrthoDB" id="270970at2759"/>
<name>A0A6A1WFL5_9ROSI</name>
<dbReference type="AlphaFoldDB" id="A0A6A1WFL5"/>
<proteinExistence type="predicted"/>
<comment type="caution">
    <text evidence="7">The sequence shown here is derived from an EMBL/GenBank/DDBJ whole genome shotgun (WGS) entry which is preliminary data.</text>
</comment>
<keyword evidence="8" id="KW-1185">Reference proteome</keyword>
<evidence type="ECO:0000256" key="2">
    <source>
        <dbReference type="ARBA" id="ARBA00022468"/>
    </source>
</evidence>
<keyword evidence="3" id="KW-0479">Metal-binding</keyword>